<name>A0A160JI66_9PROT</name>
<dbReference type="EMBL" id="CP015285">
    <property type="protein sequence ID" value="ANC92776.1"/>
    <property type="molecule type" value="Genomic_DNA"/>
</dbReference>
<feature type="region of interest" description="Disordered" evidence="1">
    <location>
        <begin position="326"/>
        <end position="349"/>
    </location>
</feature>
<evidence type="ECO:0000313" key="2">
    <source>
        <dbReference type="EMBL" id="ANC92776.1"/>
    </source>
</evidence>
<dbReference type="Proteomes" id="UP000077405">
    <property type="component" value="Chromosome"/>
</dbReference>
<keyword evidence="3" id="KW-1185">Reference proteome</keyword>
<organism evidence="2 3">
    <name type="scientific">Azospirillum humicireducens</name>
    <dbReference type="NCBI Taxonomy" id="1226968"/>
    <lineage>
        <taxon>Bacteria</taxon>
        <taxon>Pseudomonadati</taxon>
        <taxon>Pseudomonadota</taxon>
        <taxon>Alphaproteobacteria</taxon>
        <taxon>Rhodospirillales</taxon>
        <taxon>Azospirillaceae</taxon>
        <taxon>Azospirillum</taxon>
    </lineage>
</organism>
<sequence>MPLDLSDDGIPIHSVAAIAASSDGERQSGQVPKEQVATRRVDSTAIVGQNASGRQIPLTGPGVRVEGRRLSGGRLFRPNPSYRTAPPEPLMSRQRAALRLSLKALTGAAVLGALLALPAPASAAAAKEAAKPPAKTAAAKARPAKASTPAAPACYNRAEHAAEQMMRLHTEMMVVGLTCRTVVPDKKPFDLYQDFSVKNRALLSNSEASLISYYKRAGSGGNATRQFDMFRTELANEISRRASTIGIAQYCANFVDRSVAAKDLTADDLRTLTSDEKNAGLMHLASRPLCDVKVVSGPDPVFAVAQAAPAPAAPKAAVAKAKAPAKAAAPAKPKQKVAAVPAKQSVAVR</sequence>
<proteinExistence type="predicted"/>
<reference evidence="2 3" key="1">
    <citation type="journal article" date="2013" name="Int. J. Syst. Evol. Microbiol.">
        <title>Azospirillum humicireducens sp. nov., a nitrogen-fixing bacterium isolated from a microbial fuel cell.</title>
        <authorList>
            <person name="Zhou S."/>
            <person name="Han L."/>
            <person name="Wang Y."/>
            <person name="Yang G."/>
            <person name="Zhuang L."/>
            <person name="Hu P."/>
        </authorList>
    </citation>
    <scope>NUCLEOTIDE SEQUENCE [LARGE SCALE GENOMIC DNA]</scope>
    <source>
        <strain evidence="2 3">SgZ-5</strain>
    </source>
</reference>
<evidence type="ECO:0000256" key="1">
    <source>
        <dbReference type="SAM" id="MobiDB-lite"/>
    </source>
</evidence>
<dbReference type="OrthoDB" id="7349193at2"/>
<protein>
    <submittedName>
        <fullName evidence="2">Uncharacterized protein</fullName>
    </submittedName>
</protein>
<gene>
    <name evidence="2" type="ORF">A6A40_13310</name>
</gene>
<dbReference type="AlphaFoldDB" id="A0A160JI66"/>
<accession>A0A160JI66</accession>
<feature type="region of interest" description="Disordered" evidence="1">
    <location>
        <begin position="21"/>
        <end position="40"/>
    </location>
</feature>
<dbReference type="KEGG" id="ahu:A6A40_13310"/>
<evidence type="ECO:0000313" key="3">
    <source>
        <dbReference type="Proteomes" id="UP000077405"/>
    </source>
</evidence>